<feature type="transmembrane region" description="Helical" evidence="1">
    <location>
        <begin position="242"/>
        <end position="260"/>
    </location>
</feature>
<dbReference type="EMBL" id="FRCP01000014">
    <property type="protein sequence ID" value="SHM68373.1"/>
    <property type="molecule type" value="Genomic_DNA"/>
</dbReference>
<evidence type="ECO:0000313" key="3">
    <source>
        <dbReference type="Proteomes" id="UP000184038"/>
    </source>
</evidence>
<keyword evidence="1" id="KW-0812">Transmembrane</keyword>
<organism evidence="2 3">
    <name type="scientific">Anaerosporobacter mobilis DSM 15930</name>
    <dbReference type="NCBI Taxonomy" id="1120996"/>
    <lineage>
        <taxon>Bacteria</taxon>
        <taxon>Bacillati</taxon>
        <taxon>Bacillota</taxon>
        <taxon>Clostridia</taxon>
        <taxon>Lachnospirales</taxon>
        <taxon>Lachnospiraceae</taxon>
        <taxon>Anaerosporobacter</taxon>
    </lineage>
</organism>
<dbReference type="Proteomes" id="UP000184038">
    <property type="component" value="Unassembled WGS sequence"/>
</dbReference>
<reference evidence="2 3" key="1">
    <citation type="submission" date="2016-11" db="EMBL/GenBank/DDBJ databases">
        <authorList>
            <person name="Jaros S."/>
            <person name="Januszkiewicz K."/>
            <person name="Wedrychowicz H."/>
        </authorList>
    </citation>
    <scope>NUCLEOTIDE SEQUENCE [LARGE SCALE GENOMIC DNA]</scope>
    <source>
        <strain evidence="2 3">DSM 15930</strain>
    </source>
</reference>
<name>A0A1M7KSC9_9FIRM</name>
<evidence type="ECO:0000313" key="2">
    <source>
        <dbReference type="EMBL" id="SHM68373.1"/>
    </source>
</evidence>
<dbReference type="RefSeq" id="WP_073288987.1">
    <property type="nucleotide sequence ID" value="NZ_FRCP01000014.1"/>
</dbReference>
<gene>
    <name evidence="2" type="ORF">SAMN02746066_02926</name>
</gene>
<keyword evidence="1" id="KW-1133">Transmembrane helix</keyword>
<dbReference type="AlphaFoldDB" id="A0A1M7KSC9"/>
<dbReference type="OrthoDB" id="9772748at2"/>
<dbReference type="STRING" id="1120996.SAMN02746066_02926"/>
<sequence length="430" mass="50856">MGLFSILKKKKRLEEKDTGQEFLEMAYAMKKLNQERLDDEANRKVIDADKKGTTDKEDNFSMEMESYEVDLDSKPDRERYIRGYCEQIIEATRQNEEAKLEYQTVTSYLTDIQKIDRIEGEEREVLVDTARNLVTLSRERHEYQDKREIKLSEKQYKYYEKNEQKLPEDIKKLEEYEAYNTKIKNDMRHLEGEKSVLKHQKKEYAASQRYLKKIAITTSVLVVTMFALFYVLDSVAGKDMQLPFLLTVALAGISGLFIFLEGRKNAYNLKLAQIKLNKAITMLNTVKIKYVNSTNCIDYTCKKYNVNSALELRFQWEQYCKAKKMQLELVRNTERMNDFNIKLMDQLKQYEVSDLDIWTYQAAALIDSKEMVEIRHRLNLRRQKIRERIEYNTKIKEKGFAQLSDLVEKIPEAKQEVAKVLEEYHIGVSV</sequence>
<keyword evidence="3" id="KW-1185">Reference proteome</keyword>
<protein>
    <submittedName>
        <fullName evidence="2">Uncharacterized protein</fullName>
    </submittedName>
</protein>
<evidence type="ECO:0000256" key="1">
    <source>
        <dbReference type="SAM" id="Phobius"/>
    </source>
</evidence>
<keyword evidence="1" id="KW-0472">Membrane</keyword>
<feature type="transmembrane region" description="Helical" evidence="1">
    <location>
        <begin position="210"/>
        <end position="230"/>
    </location>
</feature>
<proteinExistence type="predicted"/>
<accession>A0A1M7KSC9</accession>